<dbReference type="CDD" id="cd01679">
    <property type="entry name" value="RNR_I"/>
    <property type="match status" value="1"/>
</dbReference>
<comment type="catalytic activity">
    <reaction evidence="8 10">
        <text>a 2'-deoxyribonucleoside 5'-diphosphate + [thioredoxin]-disulfide + H2O = a ribonucleoside 5'-diphosphate + [thioredoxin]-dithiol</text>
        <dbReference type="Rhea" id="RHEA:23252"/>
        <dbReference type="Rhea" id="RHEA-COMP:10698"/>
        <dbReference type="Rhea" id="RHEA-COMP:10700"/>
        <dbReference type="ChEBI" id="CHEBI:15377"/>
        <dbReference type="ChEBI" id="CHEBI:29950"/>
        <dbReference type="ChEBI" id="CHEBI:50058"/>
        <dbReference type="ChEBI" id="CHEBI:57930"/>
        <dbReference type="ChEBI" id="CHEBI:73316"/>
        <dbReference type="EC" id="1.17.4.1"/>
    </reaction>
</comment>
<evidence type="ECO:0000256" key="4">
    <source>
        <dbReference type="ARBA" id="ARBA00022741"/>
    </source>
</evidence>
<evidence type="ECO:0000256" key="10">
    <source>
        <dbReference type="RuleBase" id="RU003410"/>
    </source>
</evidence>
<protein>
    <recommendedName>
        <fullName evidence="2 10">Ribonucleoside-diphosphate reductase</fullName>
        <ecNumber evidence="2 10">1.17.4.1</ecNumber>
    </recommendedName>
</protein>
<dbReference type="OrthoDB" id="9762933at2"/>
<evidence type="ECO:0000313" key="13">
    <source>
        <dbReference type="Proteomes" id="UP000319825"/>
    </source>
</evidence>
<evidence type="ECO:0000256" key="8">
    <source>
        <dbReference type="ARBA" id="ARBA00047754"/>
    </source>
</evidence>
<accession>A0A562I8G3</accession>
<dbReference type="PROSITE" id="PS00089">
    <property type="entry name" value="RIBORED_LARGE"/>
    <property type="match status" value="1"/>
</dbReference>
<dbReference type="GO" id="GO:0005524">
    <property type="term" value="F:ATP binding"/>
    <property type="evidence" value="ECO:0007669"/>
    <property type="project" value="UniProtKB-UniRule"/>
</dbReference>
<dbReference type="GO" id="GO:0004748">
    <property type="term" value="F:ribonucleoside-diphosphate reductase activity, thioredoxin disulfide as acceptor"/>
    <property type="evidence" value="ECO:0007669"/>
    <property type="project" value="UniProtKB-EC"/>
</dbReference>
<dbReference type="Pfam" id="PF03477">
    <property type="entry name" value="ATP-cone"/>
    <property type="match status" value="1"/>
</dbReference>
<dbReference type="SUPFAM" id="SSF48168">
    <property type="entry name" value="R1 subunit of ribonucleotide reductase, N-terminal domain"/>
    <property type="match status" value="1"/>
</dbReference>
<name>A0A562I8G3_MICOL</name>
<organism evidence="12 13">
    <name type="scientific">Micromonospora olivasterospora</name>
    <dbReference type="NCBI Taxonomy" id="1880"/>
    <lineage>
        <taxon>Bacteria</taxon>
        <taxon>Bacillati</taxon>
        <taxon>Actinomycetota</taxon>
        <taxon>Actinomycetes</taxon>
        <taxon>Micromonosporales</taxon>
        <taxon>Micromonosporaceae</taxon>
        <taxon>Micromonospora</taxon>
    </lineage>
</organism>
<keyword evidence="5 9" id="KW-0067">ATP-binding</keyword>
<proteinExistence type="inferred from homology"/>
<dbReference type="AlphaFoldDB" id="A0A562I8G3"/>
<dbReference type="Gene3D" id="3.20.70.20">
    <property type="match status" value="1"/>
</dbReference>
<keyword evidence="3" id="KW-0021">Allosteric enzyme</keyword>
<keyword evidence="4 9" id="KW-0547">Nucleotide-binding</keyword>
<keyword evidence="13" id="KW-1185">Reference proteome</keyword>
<gene>
    <name evidence="12" type="ORF">JD77_02152</name>
</gene>
<evidence type="ECO:0000256" key="6">
    <source>
        <dbReference type="ARBA" id="ARBA00023002"/>
    </source>
</evidence>
<dbReference type="InterPro" id="IPR008926">
    <property type="entry name" value="RNR_R1-su_N"/>
</dbReference>
<dbReference type="InterPro" id="IPR000788">
    <property type="entry name" value="RNR_lg_C"/>
</dbReference>
<evidence type="ECO:0000259" key="11">
    <source>
        <dbReference type="PROSITE" id="PS51161"/>
    </source>
</evidence>
<dbReference type="PANTHER" id="PTHR11573">
    <property type="entry name" value="RIBONUCLEOSIDE-DIPHOSPHATE REDUCTASE LARGE CHAIN"/>
    <property type="match status" value="1"/>
</dbReference>
<dbReference type="PRINTS" id="PR01183">
    <property type="entry name" value="RIBORDTASEM1"/>
</dbReference>
<evidence type="ECO:0000256" key="2">
    <source>
        <dbReference type="ARBA" id="ARBA00012274"/>
    </source>
</evidence>
<dbReference type="InterPro" id="IPR039718">
    <property type="entry name" value="Rrm1"/>
</dbReference>
<evidence type="ECO:0000256" key="9">
    <source>
        <dbReference type="PROSITE-ProRule" id="PRU00492"/>
    </source>
</evidence>
<dbReference type="InterPro" id="IPR013509">
    <property type="entry name" value="RNR_lsu_N"/>
</dbReference>
<dbReference type="Pfam" id="PF02867">
    <property type="entry name" value="Ribonuc_red_lgC"/>
    <property type="match status" value="1"/>
</dbReference>
<evidence type="ECO:0000256" key="5">
    <source>
        <dbReference type="ARBA" id="ARBA00022840"/>
    </source>
</evidence>
<evidence type="ECO:0000256" key="1">
    <source>
        <dbReference type="ARBA" id="ARBA00010406"/>
    </source>
</evidence>
<dbReference type="PANTHER" id="PTHR11573:SF6">
    <property type="entry name" value="RIBONUCLEOSIDE-DIPHOSPHATE REDUCTASE LARGE SUBUNIT"/>
    <property type="match status" value="1"/>
</dbReference>
<evidence type="ECO:0000313" key="12">
    <source>
        <dbReference type="EMBL" id="TWH67182.1"/>
    </source>
</evidence>
<dbReference type="InterPro" id="IPR005144">
    <property type="entry name" value="ATP-cone_dom"/>
</dbReference>
<reference evidence="12 13" key="1">
    <citation type="submission" date="2019-07" db="EMBL/GenBank/DDBJ databases">
        <title>R&amp;d 2014.</title>
        <authorList>
            <person name="Klenk H.-P."/>
        </authorList>
    </citation>
    <scope>NUCLEOTIDE SEQUENCE [LARGE SCALE GENOMIC DNA]</scope>
    <source>
        <strain evidence="12 13">DSM 43868</strain>
    </source>
</reference>
<comment type="caution">
    <text evidence="12">The sequence shown here is derived from an EMBL/GenBank/DDBJ whole genome shotgun (WGS) entry which is preliminary data.</text>
</comment>
<evidence type="ECO:0000256" key="7">
    <source>
        <dbReference type="ARBA" id="ARBA00023116"/>
    </source>
</evidence>
<comment type="function">
    <text evidence="10">Provides the precursors necessary for DNA synthesis. Catalyzes the biosynthesis of deoxyribonucleotides from the corresponding ribonucleotides.</text>
</comment>
<dbReference type="NCBIfam" id="TIGR02506">
    <property type="entry name" value="NrdE_NrdA"/>
    <property type="match status" value="1"/>
</dbReference>
<sequence length="795" mass="87161">MTDVQELASGSGAEHRRAGMRVRRGTGDTELVDVNKIAGAVERWVADLDEVDPLRVATKTVSGLYDGATTAELDKLLIQTAAELIGEEPQYSRLAARLLAASVDKEVRGHGVASFSQSIRCAHGLGLIGDGTAAFVARNAGTFDDAVDPAGDLRFEYFGLRTVADRYLLRHPESRLVVETPQYWLLRVACGLSQTPAEAIGFYRLMSSLAYLPSSPTLFNSGTRHTQMSSCFLVDSPRDELDSIYERYHQVAKLSKFSGGIGIAWSRVRGRGALIRGTNGRSNGIVPFLKTLDAGVAAVNQGGRRKGAACVYLEPWHPDIEEFLELRDNTGEESRRTHNLNLANWVPDEFMRRVEADEEWSLIDPSDAPELPDLYGEEFDAAYRVAEKKAVRTVKARDLYGRMMRTLAQTGNGWMTFKDPSNRLSNQTGAPGNVIHLSNLCTEILEVNSDTETAVCNLGSINLGAHVTVDGVDWEKLRATVRTAVVFLDRVIDINYYPAEQAAVSNPRWRPVGLGLMGLQDAFFALRLPFDSAEARHLSTRVQEEVFLTALETSAGLAERFGPHPAYVETRAARGELHPDLWGAAPVQQERWEGLRSAIASHGLRNSLLVAIAPTATIASIAGCYECTEPQVSNLFKRETMSGEFLQVNTYLVGELKARGLWTPAIRDQIKRAEGSVQGITELPVEVREVFRTAWELPQRALIDLAAARAPYVDQSQSLNLFMSAPTIGKLSSMYFYAWKSGLKTTYYLRSRPATRIQQATVAVTAAAVVPTVVGSSADAVACSLENPESCEACQ</sequence>
<keyword evidence="7 10" id="KW-0215">Deoxyribonucleotide synthesis</keyword>
<dbReference type="InterPro" id="IPR013346">
    <property type="entry name" value="NrdE_NrdA_C"/>
</dbReference>
<feature type="domain" description="ATP-cone" evidence="11">
    <location>
        <begin position="20"/>
        <end position="109"/>
    </location>
</feature>
<dbReference type="EMBL" id="VLKE01000001">
    <property type="protein sequence ID" value="TWH67182.1"/>
    <property type="molecule type" value="Genomic_DNA"/>
</dbReference>
<dbReference type="GO" id="GO:0009263">
    <property type="term" value="P:deoxyribonucleotide biosynthetic process"/>
    <property type="evidence" value="ECO:0007669"/>
    <property type="project" value="UniProtKB-KW"/>
</dbReference>
<dbReference type="Pfam" id="PF00317">
    <property type="entry name" value="Ribonuc_red_lgN"/>
    <property type="match status" value="1"/>
</dbReference>
<keyword evidence="6 10" id="KW-0560">Oxidoreductase</keyword>
<dbReference type="RefSeq" id="WP_145774113.1">
    <property type="nucleotide sequence ID" value="NZ_BAAATQ010000353.1"/>
</dbReference>
<dbReference type="Proteomes" id="UP000319825">
    <property type="component" value="Unassembled WGS sequence"/>
</dbReference>
<dbReference type="SUPFAM" id="SSF51998">
    <property type="entry name" value="PFL-like glycyl radical enzymes"/>
    <property type="match status" value="1"/>
</dbReference>
<dbReference type="UniPathway" id="UPA00326"/>
<dbReference type="PROSITE" id="PS51161">
    <property type="entry name" value="ATP_CONE"/>
    <property type="match status" value="1"/>
</dbReference>
<dbReference type="EC" id="1.17.4.1" evidence="2 10"/>
<evidence type="ECO:0000256" key="3">
    <source>
        <dbReference type="ARBA" id="ARBA00022533"/>
    </source>
</evidence>
<dbReference type="GO" id="GO:0005971">
    <property type="term" value="C:ribonucleoside-diphosphate reductase complex"/>
    <property type="evidence" value="ECO:0007669"/>
    <property type="project" value="TreeGrafter"/>
</dbReference>
<comment type="similarity">
    <text evidence="1 10">Belongs to the ribonucleoside diphosphate reductase large chain family.</text>
</comment>